<dbReference type="Gene3D" id="3.30.360.10">
    <property type="entry name" value="Dihydrodipicolinate Reductase, domain 2"/>
    <property type="match status" value="1"/>
</dbReference>
<accession>A0ABP4R3I2</accession>
<keyword evidence="5" id="KW-1185">Reference proteome</keyword>
<dbReference type="InterPro" id="IPR036291">
    <property type="entry name" value="NAD(P)-bd_dom_sf"/>
</dbReference>
<feature type="domain" description="Gfo/Idh/MocA-like oxidoreductase N-terminal" evidence="2">
    <location>
        <begin position="1"/>
        <end position="122"/>
    </location>
</feature>
<proteinExistence type="inferred from homology"/>
<reference evidence="5" key="1">
    <citation type="journal article" date="2019" name="Int. J. Syst. Evol. Microbiol.">
        <title>The Global Catalogue of Microorganisms (GCM) 10K type strain sequencing project: providing services to taxonomists for standard genome sequencing and annotation.</title>
        <authorList>
            <consortium name="The Broad Institute Genomics Platform"/>
            <consortium name="The Broad Institute Genome Sequencing Center for Infectious Disease"/>
            <person name="Wu L."/>
            <person name="Ma J."/>
        </authorList>
    </citation>
    <scope>NUCLEOTIDE SEQUENCE [LARGE SCALE GENOMIC DNA]</scope>
    <source>
        <strain evidence="5">JCM 13929</strain>
    </source>
</reference>
<dbReference type="SUPFAM" id="SSF55347">
    <property type="entry name" value="Glyceraldehyde-3-phosphate dehydrogenase-like, C-terminal domain"/>
    <property type="match status" value="1"/>
</dbReference>
<evidence type="ECO:0000259" key="3">
    <source>
        <dbReference type="Pfam" id="PF02894"/>
    </source>
</evidence>
<dbReference type="SUPFAM" id="SSF51735">
    <property type="entry name" value="NAD(P)-binding Rossmann-fold domains"/>
    <property type="match status" value="1"/>
</dbReference>
<gene>
    <name evidence="4" type="ORF">GCM10009733_026790</name>
</gene>
<dbReference type="EMBL" id="BAAAMU010000015">
    <property type="protein sequence ID" value="GAA1628672.1"/>
    <property type="molecule type" value="Genomic_DNA"/>
</dbReference>
<dbReference type="Pfam" id="PF01408">
    <property type="entry name" value="GFO_IDH_MocA"/>
    <property type="match status" value="1"/>
</dbReference>
<evidence type="ECO:0000256" key="1">
    <source>
        <dbReference type="ARBA" id="ARBA00010928"/>
    </source>
</evidence>
<organism evidence="4 5">
    <name type="scientific">Nonomuraea maheshkhaliensis</name>
    <dbReference type="NCBI Taxonomy" id="419590"/>
    <lineage>
        <taxon>Bacteria</taxon>
        <taxon>Bacillati</taxon>
        <taxon>Actinomycetota</taxon>
        <taxon>Actinomycetes</taxon>
        <taxon>Streptosporangiales</taxon>
        <taxon>Streptosporangiaceae</taxon>
        <taxon>Nonomuraea</taxon>
    </lineage>
</organism>
<dbReference type="PANTHER" id="PTHR43377:SF2">
    <property type="entry name" value="BINDING ROSSMANN FOLD OXIDOREDUCTASE, PUTATIVE (AFU_ORTHOLOGUE AFUA_4G00560)-RELATED"/>
    <property type="match status" value="1"/>
</dbReference>
<dbReference type="InterPro" id="IPR051450">
    <property type="entry name" value="Gfo/Idh/MocA_Oxidoreductases"/>
</dbReference>
<dbReference type="RefSeq" id="WP_346104551.1">
    <property type="nucleotide sequence ID" value="NZ_BAAAMU010000015.1"/>
</dbReference>
<evidence type="ECO:0000313" key="5">
    <source>
        <dbReference type="Proteomes" id="UP001500064"/>
    </source>
</evidence>
<dbReference type="Gene3D" id="3.40.50.720">
    <property type="entry name" value="NAD(P)-binding Rossmann-like Domain"/>
    <property type="match status" value="1"/>
</dbReference>
<evidence type="ECO:0000313" key="4">
    <source>
        <dbReference type="EMBL" id="GAA1628672.1"/>
    </source>
</evidence>
<comment type="similarity">
    <text evidence="1">Belongs to the Gfo/Idh/MocA family.</text>
</comment>
<name>A0ABP4R3I2_9ACTN</name>
<dbReference type="InterPro" id="IPR000683">
    <property type="entry name" value="Gfo/Idh/MocA-like_OxRdtase_N"/>
</dbReference>
<dbReference type="InterPro" id="IPR004104">
    <property type="entry name" value="Gfo/Idh/MocA-like_OxRdtase_C"/>
</dbReference>
<dbReference type="Proteomes" id="UP001500064">
    <property type="component" value="Unassembled WGS sequence"/>
</dbReference>
<dbReference type="PANTHER" id="PTHR43377">
    <property type="entry name" value="BILIVERDIN REDUCTASE A"/>
    <property type="match status" value="1"/>
</dbReference>
<feature type="domain" description="Gfo/Idh/MocA-like oxidoreductase C-terminal" evidence="3">
    <location>
        <begin position="136"/>
        <end position="418"/>
    </location>
</feature>
<dbReference type="Pfam" id="PF02894">
    <property type="entry name" value="GFO_IDH_MocA_C"/>
    <property type="match status" value="1"/>
</dbReference>
<protein>
    <submittedName>
        <fullName evidence="4">Gfo/Idh/MocA family oxidoreductase</fullName>
    </submittedName>
</protein>
<comment type="caution">
    <text evidence="4">The sequence shown here is derived from an EMBL/GenBank/DDBJ whole genome shotgun (WGS) entry which is preliminary data.</text>
</comment>
<sequence>MRYAFVGLGHRAQMYVDALLGEWRDAGTIVALCDTNRTRMDYYAERIGQEVPRFAPAEFGKVLELADAVIVTTVDATHAKYVCAALDAGRDVIVEKPLTIDADGCAAIAAAAERSSGKLIVTFNYRYSPRNSAVRRLLMRGAIGEVTSVHFEWMLDTIHGADYFRRWHRGRANSGGLLVHKSTHHFDLMNWWLDSAPELVFAQTGLRFYGADNARKRGVGERPERAQGAPGLGTDPYLLDISKDERLRRLYLEAEHEDGYIRDQDVFGEGIDIDDNMSVMVRYANRAVMTYSLHAHSPWEGYRVAFNGTAGRLELDVVEREWTPPHAAIDPSAAAKEHATGSSERLTLRRHWSEPEEVPIETGAGGHGGGDRLLLNDVFRGPGNDPLARQAGYRDGIRSVLTGHAANVSARTGAPVHLTDGGTRVR</sequence>
<evidence type="ECO:0000259" key="2">
    <source>
        <dbReference type="Pfam" id="PF01408"/>
    </source>
</evidence>